<accession>A0A3T0D277</accession>
<dbReference type="PANTHER" id="PTHR43156">
    <property type="entry name" value="STAGE II SPORULATION PROTEIN E-RELATED"/>
    <property type="match status" value="1"/>
</dbReference>
<dbReference type="InterPro" id="IPR001932">
    <property type="entry name" value="PPM-type_phosphatase-like_dom"/>
</dbReference>
<dbReference type="InterPro" id="IPR052016">
    <property type="entry name" value="Bact_Sigma-Reg"/>
</dbReference>
<keyword evidence="2" id="KW-0812">Transmembrane</keyword>
<sequence length="768" mass="86124">MDKIEVLEFKRQNLKKGQPEGSKTLFFFNAEEYFLLILAFLLGRCDLFSTSFFSTSYLSSFKKKDYIYYLASLFSIFGIISALNRSSVLKYVVSILVITTVNHFFEFNVYIRAVIAAGSVFVGGVLSIGIFKGVPAEVLYLLLESLFCYCFVLLFERFFDTIESKKQFSSEQAAITIGVLALSFLGLSSTFDSVVDIKKILFFILLFTISFGHGMIMSTTMGFVVGLLDSIKEGSSIEMSCIFAFAALLAGVMKGFGKIGIALGGFCGYVISVFYISSNPTVKLREILIASALFCIFPLEKILINNNNEGEEIQKMIKEKIFGIASVLENFGDTSSQKVIPIISKDEAKNIIEQTCHKLCSGCQNLQTCWQYCYTQTNHNLNEIKNIILKKGKLDENDIKVFKFICFKSKEFVVVVNGFLESLKYSKLMRNEGVQKESTFKNQIELIKDIVVDAAKMVEKDLKQDRGTAKEIELELCRFGYEVEKVDFTVADDYFQVEIELKEGFKPPRKREIEEIVKEIVRCDIEIISEVPKQTGGYTISIIKKPNVRIDYAIFSKSKENVNGDRVCFLQLKDGKFLACISDGMGTGKAAAENSFIVIDALKKFTSLGFDRKIALKFINSLLAIKNTEGFASVDIVCIDRFSLSCEFLKAGAMPTYIKRANRVFEISSNSLPVGIETETQFEYINHKLEKGDMIFMCSDGLLELLGEDGQKELLGYLSSHEFLSTQSATKQIFEWAISNSYGIKDDVTIIVLKVGGASEKKGDEKAS</sequence>
<dbReference type="InterPro" id="IPR036457">
    <property type="entry name" value="PPM-type-like_dom_sf"/>
</dbReference>
<evidence type="ECO:0000313" key="4">
    <source>
        <dbReference type="EMBL" id="AZT89298.1"/>
    </source>
</evidence>
<keyword evidence="1" id="KW-0378">Hydrolase</keyword>
<feature type="transmembrane region" description="Helical" evidence="2">
    <location>
        <begin position="66"/>
        <end position="83"/>
    </location>
</feature>
<feature type="transmembrane region" description="Helical" evidence="2">
    <location>
        <begin position="138"/>
        <end position="155"/>
    </location>
</feature>
<organism evidence="4 5">
    <name type="scientific">Caldicellulosiruptor changbaiensis</name>
    <dbReference type="NCBI Taxonomy" id="1222016"/>
    <lineage>
        <taxon>Bacteria</taxon>
        <taxon>Bacillati</taxon>
        <taxon>Bacillota</taxon>
        <taxon>Bacillota incertae sedis</taxon>
        <taxon>Caldicellulosiruptorales</taxon>
        <taxon>Caldicellulosiruptoraceae</taxon>
        <taxon>Caldicellulosiruptor</taxon>
    </lineage>
</organism>
<proteinExistence type="predicted"/>
<feature type="transmembrane region" description="Helical" evidence="2">
    <location>
        <begin position="175"/>
        <end position="195"/>
    </location>
</feature>
<evidence type="ECO:0000256" key="2">
    <source>
        <dbReference type="SAM" id="Phobius"/>
    </source>
</evidence>
<keyword evidence="2" id="KW-0472">Membrane</keyword>
<dbReference type="KEGG" id="ccha:ELD05_00580"/>
<feature type="transmembrane region" description="Helical" evidence="2">
    <location>
        <begin position="234"/>
        <end position="252"/>
    </location>
</feature>
<dbReference type="SMART" id="SM00331">
    <property type="entry name" value="PP2C_SIG"/>
    <property type="match status" value="1"/>
</dbReference>
<keyword evidence="5" id="KW-1185">Reference proteome</keyword>
<dbReference type="SUPFAM" id="SSF81606">
    <property type="entry name" value="PP2C-like"/>
    <property type="match status" value="1"/>
</dbReference>
<dbReference type="PANTHER" id="PTHR43156:SF2">
    <property type="entry name" value="STAGE II SPORULATION PROTEIN E"/>
    <property type="match status" value="1"/>
</dbReference>
<dbReference type="EMBL" id="CP034791">
    <property type="protein sequence ID" value="AZT89298.1"/>
    <property type="molecule type" value="Genomic_DNA"/>
</dbReference>
<feature type="transmembrane region" description="Helical" evidence="2">
    <location>
        <begin position="33"/>
        <end position="54"/>
    </location>
</feature>
<dbReference type="Pfam" id="PF07228">
    <property type="entry name" value="SpoIIE"/>
    <property type="match status" value="1"/>
</dbReference>
<protein>
    <submittedName>
        <fullName evidence="4">Phosphoprotein phosphatase</fullName>
    </submittedName>
</protein>
<dbReference type="Gene3D" id="3.60.40.10">
    <property type="entry name" value="PPM-type phosphatase domain"/>
    <property type="match status" value="1"/>
</dbReference>
<dbReference type="InterPro" id="IPR045768">
    <property type="entry name" value="SpoIIE_N"/>
</dbReference>
<reference evidence="4 5" key="1">
    <citation type="submission" date="2018-12" db="EMBL/GenBank/DDBJ databases">
        <title>Genome sequence from the cellulolytic species, Caldicellulosiruptor changbaiensis.</title>
        <authorList>
            <person name="Blumer-Schuette S.E."/>
            <person name="Mendoza C."/>
        </authorList>
    </citation>
    <scope>NUCLEOTIDE SEQUENCE [LARGE SCALE GENOMIC DNA]</scope>
    <source>
        <strain evidence="4 5">CBS-Z</strain>
    </source>
</reference>
<dbReference type="Proteomes" id="UP000282930">
    <property type="component" value="Chromosome"/>
</dbReference>
<gene>
    <name evidence="4" type="ORF">ELD05_00580</name>
</gene>
<feature type="transmembrane region" description="Helical" evidence="2">
    <location>
        <begin position="202"/>
        <end position="228"/>
    </location>
</feature>
<dbReference type="AlphaFoldDB" id="A0A3T0D277"/>
<dbReference type="RefSeq" id="WP_127350918.1">
    <property type="nucleotide sequence ID" value="NZ_CP034791.1"/>
</dbReference>
<evidence type="ECO:0000256" key="1">
    <source>
        <dbReference type="ARBA" id="ARBA00022801"/>
    </source>
</evidence>
<evidence type="ECO:0000313" key="5">
    <source>
        <dbReference type="Proteomes" id="UP000282930"/>
    </source>
</evidence>
<keyword evidence="2" id="KW-1133">Transmembrane helix</keyword>
<evidence type="ECO:0000259" key="3">
    <source>
        <dbReference type="SMART" id="SM00331"/>
    </source>
</evidence>
<name>A0A3T0D277_9FIRM</name>
<feature type="transmembrane region" description="Helical" evidence="2">
    <location>
        <begin position="259"/>
        <end position="277"/>
    </location>
</feature>
<feature type="transmembrane region" description="Helical" evidence="2">
    <location>
        <begin position="111"/>
        <end position="131"/>
    </location>
</feature>
<feature type="domain" description="PPM-type phosphatase" evidence="3">
    <location>
        <begin position="547"/>
        <end position="755"/>
    </location>
</feature>
<dbReference type="GO" id="GO:0016791">
    <property type="term" value="F:phosphatase activity"/>
    <property type="evidence" value="ECO:0007669"/>
    <property type="project" value="TreeGrafter"/>
</dbReference>
<dbReference type="Pfam" id="PF19732">
    <property type="entry name" value="SpoIIE_N"/>
    <property type="match status" value="1"/>
</dbReference>